<evidence type="ECO:0000313" key="1">
    <source>
        <dbReference type="EMBL" id="KAF7278727.1"/>
    </source>
</evidence>
<gene>
    <name evidence="1" type="ORF">GWI33_008066</name>
</gene>
<dbReference type="Proteomes" id="UP000625711">
    <property type="component" value="Unassembled WGS sequence"/>
</dbReference>
<organism evidence="1 2">
    <name type="scientific">Rhynchophorus ferrugineus</name>
    <name type="common">Red palm weevil</name>
    <name type="synonym">Curculio ferrugineus</name>
    <dbReference type="NCBI Taxonomy" id="354439"/>
    <lineage>
        <taxon>Eukaryota</taxon>
        <taxon>Metazoa</taxon>
        <taxon>Ecdysozoa</taxon>
        <taxon>Arthropoda</taxon>
        <taxon>Hexapoda</taxon>
        <taxon>Insecta</taxon>
        <taxon>Pterygota</taxon>
        <taxon>Neoptera</taxon>
        <taxon>Endopterygota</taxon>
        <taxon>Coleoptera</taxon>
        <taxon>Polyphaga</taxon>
        <taxon>Cucujiformia</taxon>
        <taxon>Curculionidae</taxon>
        <taxon>Dryophthorinae</taxon>
        <taxon>Rhynchophorus</taxon>
    </lineage>
</organism>
<dbReference type="AlphaFoldDB" id="A0A834IRR2"/>
<sequence>MSLAGTYELVRNEGVEAHYKALAESYKSVTEKYGSSLPQSKTLIISLDGDKVKIDRGDPKFSSEYMLNQETEETIFQGYTRKVKATLSDNVLTIETYGENSTSKRVFSLSGSELVV</sequence>
<dbReference type="Gene3D" id="2.40.128.20">
    <property type="match status" value="1"/>
</dbReference>
<name>A0A834IRR2_RHYFE</name>
<accession>A0A834IRR2</accession>
<comment type="caution">
    <text evidence="1">The sequence shown here is derived from an EMBL/GenBank/DDBJ whole genome shotgun (WGS) entry which is preliminary data.</text>
</comment>
<protein>
    <submittedName>
        <fullName evidence="1">Uncharacterized protein</fullName>
    </submittedName>
</protein>
<dbReference type="SUPFAM" id="SSF50814">
    <property type="entry name" value="Lipocalins"/>
    <property type="match status" value="1"/>
</dbReference>
<evidence type="ECO:0000313" key="2">
    <source>
        <dbReference type="Proteomes" id="UP000625711"/>
    </source>
</evidence>
<feature type="non-terminal residue" evidence="1">
    <location>
        <position position="116"/>
    </location>
</feature>
<reference evidence="1" key="1">
    <citation type="submission" date="2020-08" db="EMBL/GenBank/DDBJ databases">
        <title>Genome sequencing and assembly of the red palm weevil Rhynchophorus ferrugineus.</title>
        <authorList>
            <person name="Dias G.B."/>
            <person name="Bergman C.M."/>
            <person name="Manee M."/>
        </authorList>
    </citation>
    <scope>NUCLEOTIDE SEQUENCE</scope>
    <source>
        <strain evidence="1">AA-2017</strain>
        <tissue evidence="1">Whole larva</tissue>
    </source>
</reference>
<proteinExistence type="predicted"/>
<dbReference type="EMBL" id="JAACXV010000390">
    <property type="protein sequence ID" value="KAF7278727.1"/>
    <property type="molecule type" value="Genomic_DNA"/>
</dbReference>
<dbReference type="OrthoDB" id="412780at2759"/>
<keyword evidence="2" id="KW-1185">Reference proteome</keyword>
<dbReference type="InterPro" id="IPR012674">
    <property type="entry name" value="Calycin"/>
</dbReference>